<evidence type="ECO:0000313" key="2">
    <source>
        <dbReference type="Proteomes" id="UP000274822"/>
    </source>
</evidence>
<keyword evidence="2" id="KW-1185">Reference proteome</keyword>
<sequence length="148" mass="16991">MRQVRDSKSRPNSKSLFWFKPVYYMLPRSPRCASTGAVKASRDYGNERLPQPSDRYVRTYLSEPTCLGWESRPCLLELDVSELPSLSWLHQVSTSRWFNTRGPVHVHIVTVDKKMHAMRCKSPCERAWRSKCASSSGDQSIQVGGKTR</sequence>
<gene>
    <name evidence="1" type="ORF">BC938DRAFT_481561</name>
</gene>
<name>A0A433QWY1_9FUNG</name>
<reference evidence="1 2" key="1">
    <citation type="journal article" date="2018" name="New Phytol.">
        <title>Phylogenomics of Endogonaceae and evolution of mycorrhizas within Mucoromycota.</title>
        <authorList>
            <person name="Chang Y."/>
            <person name="Desiro A."/>
            <person name="Na H."/>
            <person name="Sandor L."/>
            <person name="Lipzen A."/>
            <person name="Clum A."/>
            <person name="Barry K."/>
            <person name="Grigoriev I.V."/>
            <person name="Martin F.M."/>
            <person name="Stajich J.E."/>
            <person name="Smith M.E."/>
            <person name="Bonito G."/>
            <person name="Spatafora J.W."/>
        </authorList>
    </citation>
    <scope>NUCLEOTIDE SEQUENCE [LARGE SCALE GENOMIC DNA]</scope>
    <source>
        <strain evidence="1 2">AD002</strain>
    </source>
</reference>
<protein>
    <submittedName>
        <fullName evidence="1">Uncharacterized protein</fullName>
    </submittedName>
</protein>
<accession>A0A433QWY1</accession>
<dbReference type="AlphaFoldDB" id="A0A433QWY1"/>
<dbReference type="EMBL" id="RBNJ01000626">
    <property type="protein sequence ID" value="RUS34266.1"/>
    <property type="molecule type" value="Genomic_DNA"/>
</dbReference>
<proteinExistence type="predicted"/>
<comment type="caution">
    <text evidence="1">The sequence shown here is derived from an EMBL/GenBank/DDBJ whole genome shotgun (WGS) entry which is preliminary data.</text>
</comment>
<dbReference type="Proteomes" id="UP000274822">
    <property type="component" value="Unassembled WGS sequence"/>
</dbReference>
<evidence type="ECO:0000313" key="1">
    <source>
        <dbReference type="EMBL" id="RUS34266.1"/>
    </source>
</evidence>
<organism evidence="1 2">
    <name type="scientific">Jimgerdemannia flammicorona</name>
    <dbReference type="NCBI Taxonomy" id="994334"/>
    <lineage>
        <taxon>Eukaryota</taxon>
        <taxon>Fungi</taxon>
        <taxon>Fungi incertae sedis</taxon>
        <taxon>Mucoromycota</taxon>
        <taxon>Mucoromycotina</taxon>
        <taxon>Endogonomycetes</taxon>
        <taxon>Endogonales</taxon>
        <taxon>Endogonaceae</taxon>
        <taxon>Jimgerdemannia</taxon>
    </lineage>
</organism>